<evidence type="ECO:0000256" key="2">
    <source>
        <dbReference type="ARBA" id="ARBA00006665"/>
    </source>
</evidence>
<feature type="transmembrane region" description="Helical" evidence="7">
    <location>
        <begin position="130"/>
        <end position="148"/>
    </location>
</feature>
<feature type="transmembrane region" description="Helical" evidence="7">
    <location>
        <begin position="226"/>
        <end position="247"/>
    </location>
</feature>
<evidence type="ECO:0000313" key="10">
    <source>
        <dbReference type="Proteomes" id="UP001150569"/>
    </source>
</evidence>
<keyword evidence="3 7" id="KW-0812">Transmembrane</keyword>
<feature type="chain" id="PRO_5040868742" evidence="8">
    <location>
        <begin position="17"/>
        <end position="483"/>
    </location>
</feature>
<evidence type="ECO:0000256" key="7">
    <source>
        <dbReference type="SAM" id="Phobius"/>
    </source>
</evidence>
<evidence type="ECO:0000256" key="8">
    <source>
        <dbReference type="SAM" id="SignalP"/>
    </source>
</evidence>
<feature type="transmembrane region" description="Helical" evidence="7">
    <location>
        <begin position="409"/>
        <end position="432"/>
    </location>
</feature>
<feature type="transmembrane region" description="Helical" evidence="7">
    <location>
        <begin position="452"/>
        <end position="477"/>
    </location>
</feature>
<dbReference type="Pfam" id="PF03348">
    <property type="entry name" value="Serinc"/>
    <property type="match status" value="1"/>
</dbReference>
<feature type="signal peptide" evidence="8">
    <location>
        <begin position="1"/>
        <end position="16"/>
    </location>
</feature>
<name>A0A9W8AJS8_9FUNG</name>
<keyword evidence="10" id="KW-1185">Reference proteome</keyword>
<dbReference type="GO" id="GO:0016020">
    <property type="term" value="C:membrane"/>
    <property type="evidence" value="ECO:0007669"/>
    <property type="project" value="UniProtKB-SubCell"/>
</dbReference>
<feature type="transmembrane region" description="Helical" evidence="7">
    <location>
        <begin position="196"/>
        <end position="220"/>
    </location>
</feature>
<evidence type="ECO:0000256" key="1">
    <source>
        <dbReference type="ARBA" id="ARBA00004141"/>
    </source>
</evidence>
<evidence type="ECO:0000256" key="3">
    <source>
        <dbReference type="ARBA" id="ARBA00022692"/>
    </source>
</evidence>
<feature type="transmembrane region" description="Helical" evidence="7">
    <location>
        <begin position="299"/>
        <end position="317"/>
    </location>
</feature>
<evidence type="ECO:0000256" key="5">
    <source>
        <dbReference type="ARBA" id="ARBA00023136"/>
    </source>
</evidence>
<keyword evidence="4 7" id="KW-1133">Transmembrane helix</keyword>
<organism evidence="9 10">
    <name type="scientific">Tieghemiomyces parasiticus</name>
    <dbReference type="NCBI Taxonomy" id="78921"/>
    <lineage>
        <taxon>Eukaryota</taxon>
        <taxon>Fungi</taxon>
        <taxon>Fungi incertae sedis</taxon>
        <taxon>Zoopagomycota</taxon>
        <taxon>Kickxellomycotina</taxon>
        <taxon>Dimargaritomycetes</taxon>
        <taxon>Dimargaritales</taxon>
        <taxon>Dimargaritaceae</taxon>
        <taxon>Tieghemiomyces</taxon>
    </lineage>
</organism>
<accession>A0A9W8AJS8</accession>
<evidence type="ECO:0000256" key="6">
    <source>
        <dbReference type="SAM" id="MobiDB-lite"/>
    </source>
</evidence>
<proteinExistence type="inferred from homology"/>
<keyword evidence="8" id="KW-0732">Signal</keyword>
<dbReference type="OrthoDB" id="5963193at2759"/>
<gene>
    <name evidence="9" type="primary">TMS1_1</name>
    <name evidence="9" type="ORF">IWQ60_002282</name>
</gene>
<dbReference type="PANTHER" id="PTHR10383">
    <property type="entry name" value="SERINE INCORPORATOR"/>
    <property type="match status" value="1"/>
</dbReference>
<dbReference type="Proteomes" id="UP001150569">
    <property type="component" value="Unassembled WGS sequence"/>
</dbReference>
<keyword evidence="5 7" id="KW-0472">Membrane</keyword>
<sequence>MFPFLFPSLGCLGVQALSCFSSAACFCTCKVLSLTGSTSTRIMYALVFLLNSTFAWLMMTDWAVNRLKEWTHGYLYLDCPSGTCYGVLAVHRWCFALAMFHLVNGLLVLGVDSSKHPRATLQNGWWGPKIVLWIGLVILAFFIPNGFFEIWGNYVALVGSTIFMLIQLVLLVDLAHHWCELCLERWETLGNHRWQWLLVGSTGSLTVFTVVATVLLYVFFARADCGLNQFLITANLLLCIMASVLSVHPSVQAANTKSGLAQAAMVTAYATYLVASSLVNEPVDDDHGQCNPVLRSRGTRTTAVAVGAVFTIVAIVYSTSRAATQGRSLIHNADYDEENAASAVPLLSNHNGSDDRAARHQALMDAVASGALPASALHEGASDSEDDDDSDDGTAPRPKLDDEKHGVTYNYAFFHFIFAVAAMYVAMLLTSWNTVDIGDSGELTVIGRSMAAVWAKILSSWICLALYAWTLVGPLVLPDRDWS</sequence>
<evidence type="ECO:0000313" key="9">
    <source>
        <dbReference type="EMBL" id="KAJ1928204.1"/>
    </source>
</evidence>
<dbReference type="EMBL" id="JANBPT010000084">
    <property type="protein sequence ID" value="KAJ1928204.1"/>
    <property type="molecule type" value="Genomic_DNA"/>
</dbReference>
<dbReference type="PANTHER" id="PTHR10383:SF9">
    <property type="entry name" value="SERINE INCORPORATOR, ISOFORM F"/>
    <property type="match status" value="1"/>
</dbReference>
<feature type="region of interest" description="Disordered" evidence="6">
    <location>
        <begin position="377"/>
        <end position="401"/>
    </location>
</feature>
<feature type="compositionally biased region" description="Acidic residues" evidence="6">
    <location>
        <begin position="382"/>
        <end position="392"/>
    </location>
</feature>
<reference evidence="9" key="1">
    <citation type="submission" date="2022-07" db="EMBL/GenBank/DDBJ databases">
        <title>Phylogenomic reconstructions and comparative analyses of Kickxellomycotina fungi.</title>
        <authorList>
            <person name="Reynolds N.K."/>
            <person name="Stajich J.E."/>
            <person name="Barry K."/>
            <person name="Grigoriev I.V."/>
            <person name="Crous P."/>
            <person name="Smith M.E."/>
        </authorList>
    </citation>
    <scope>NUCLEOTIDE SEQUENCE</scope>
    <source>
        <strain evidence="9">RSA 861</strain>
    </source>
</reference>
<dbReference type="AlphaFoldDB" id="A0A9W8AJS8"/>
<comment type="caution">
    <text evidence="9">The sequence shown here is derived from an EMBL/GenBank/DDBJ whole genome shotgun (WGS) entry which is preliminary data.</text>
</comment>
<feature type="transmembrane region" description="Helical" evidence="7">
    <location>
        <begin position="154"/>
        <end position="175"/>
    </location>
</feature>
<protein>
    <submittedName>
        <fullName evidence="9">Membrane protein tms1</fullName>
    </submittedName>
</protein>
<feature type="transmembrane region" description="Helical" evidence="7">
    <location>
        <begin position="259"/>
        <end position="279"/>
    </location>
</feature>
<evidence type="ECO:0000256" key="4">
    <source>
        <dbReference type="ARBA" id="ARBA00022989"/>
    </source>
</evidence>
<comment type="subcellular location">
    <subcellularLocation>
        <location evidence="1">Membrane</location>
        <topology evidence="1">Multi-pass membrane protein</topology>
    </subcellularLocation>
</comment>
<feature type="transmembrane region" description="Helical" evidence="7">
    <location>
        <begin position="41"/>
        <end position="59"/>
    </location>
</feature>
<comment type="similarity">
    <text evidence="2">Belongs to the TDE1 family.</text>
</comment>
<dbReference type="InterPro" id="IPR005016">
    <property type="entry name" value="TDE1/TMS"/>
</dbReference>